<dbReference type="EMBL" id="JANBPG010003724">
    <property type="protein sequence ID" value="KAJ1879463.1"/>
    <property type="molecule type" value="Genomic_DNA"/>
</dbReference>
<evidence type="ECO:0000313" key="1">
    <source>
        <dbReference type="EMBL" id="KAJ1879463.1"/>
    </source>
</evidence>
<name>A0ACC1HXM4_9FUNG</name>
<reference evidence="1" key="1">
    <citation type="submission" date="2022-07" db="EMBL/GenBank/DDBJ databases">
        <title>Phylogenomic reconstructions and comparative analyses of Kickxellomycotina fungi.</title>
        <authorList>
            <person name="Reynolds N.K."/>
            <person name="Stajich J.E."/>
            <person name="Barry K."/>
            <person name="Grigoriev I.V."/>
            <person name="Crous P."/>
            <person name="Smith M.E."/>
        </authorList>
    </citation>
    <scope>NUCLEOTIDE SEQUENCE</scope>
    <source>
        <strain evidence="1">Benny 63K</strain>
    </source>
</reference>
<comment type="caution">
    <text evidence="1">The sequence shown here is derived from an EMBL/GenBank/DDBJ whole genome shotgun (WGS) entry which is preliminary data.</text>
</comment>
<keyword evidence="2" id="KW-1185">Reference proteome</keyword>
<sequence>MRTFERLVHLISAIQEKDLPLPTQPVVEKSQLEDDGFMSSVGDGMAPDEEVADFVDDGMPNSEPESVDYEDEVVDEVHDLEIFPEERFVVRGGFTLNVISDMIRMRGGDQSTRQLYEFLLTKASVPFIKMLEHWLSTGELESNRLDMAGEFMVVRDSDAVGVRVFLDTDGAEDFGGKSILPISNGLNFMSVPDLTPEYLRPFSEKIVRTGEYLNTLRSYGIDLRTLEHKSSPAGAFAAGSDSPGGLDTLGCSLDGLLNPQTLMREIDQAYLRANQALLDILFKDGKMMTYLGAVKHYLLFEKSDFLTHFLDLAKVEISREPKDMSANRLQSFLDLALLNPASVSHDDPLKDIVKVTLESVDLIDTLKMISLAELKKPTEMPSATHRPIRETYAAGATFLGTSILSDNFLSGDVSLGLQLQIPFPLDIVLDRSTMNKYRAMSRLLLMLKQTEQNLVASWMTNLKLDDPRFILPGSSAASSSARAQNIKDVKTEAQLRALFLNIHTMRHRILICIQQILYYCFWDVIEP</sequence>
<evidence type="ECO:0000313" key="2">
    <source>
        <dbReference type="Proteomes" id="UP001150581"/>
    </source>
</evidence>
<organism evidence="1 2">
    <name type="scientific">Kickxella alabastrina</name>
    <dbReference type="NCBI Taxonomy" id="61397"/>
    <lineage>
        <taxon>Eukaryota</taxon>
        <taxon>Fungi</taxon>
        <taxon>Fungi incertae sedis</taxon>
        <taxon>Zoopagomycota</taxon>
        <taxon>Kickxellomycotina</taxon>
        <taxon>Kickxellomycetes</taxon>
        <taxon>Kickxellales</taxon>
        <taxon>Kickxellaceae</taxon>
        <taxon>Kickxella</taxon>
    </lineage>
</organism>
<proteinExistence type="predicted"/>
<protein>
    <submittedName>
        <fullName evidence="1">Gamma tubulin complex Spc97/GCP2 subunit Alp4</fullName>
    </submittedName>
</protein>
<gene>
    <name evidence="1" type="primary">alp4_2</name>
    <name evidence="1" type="ORF">LPJ66_011681</name>
</gene>
<dbReference type="Proteomes" id="UP001150581">
    <property type="component" value="Unassembled WGS sequence"/>
</dbReference>
<feature type="non-terminal residue" evidence="1">
    <location>
        <position position="527"/>
    </location>
</feature>
<accession>A0ACC1HXM4</accession>